<dbReference type="PANTHER" id="PTHR30480">
    <property type="entry name" value="BETA-HEXOSAMINIDASE-RELATED"/>
    <property type="match status" value="1"/>
</dbReference>
<dbReference type="AlphaFoldDB" id="K6WBS4"/>
<keyword evidence="6" id="KW-1185">Reference proteome</keyword>
<dbReference type="GO" id="GO:0005975">
    <property type="term" value="P:carbohydrate metabolic process"/>
    <property type="evidence" value="ECO:0007669"/>
    <property type="project" value="InterPro"/>
</dbReference>
<dbReference type="eggNOG" id="COG1472">
    <property type="taxonomic scope" value="Bacteria"/>
</dbReference>
<sequence length="516" mass="51951">MSRLAHGVLMTGFSGTRVPDWLAEALADGLAAVCLFAQNTPDLVTTRALTAELRAVHDGAAARAGAVAGGAGGLVIAVDEEGGDVTRLQAVHGSSLPGAAALGAVDDLGLTRRCGRLLGELLAEVGVDLDLAPCVDVAAEPFNPVIGTRSFGADPDVVFRHGAAFAEGLAVAGVASCAKHYPGHGDTRVDSHVDLPVLEAGEDLLWRRDLAPFRDLLTPDGAGCAGVDAVMVGHLVVPSRGVEPASLSSWAAGSIREFGFTGPIVTDALGMCALSDRMSLGEACVRALVAGADLLCLDAPQRRDPEAAFVEAVAAIDEAVAGGVLDPAVLAESAGRNATLVRRSRGVGSSGVFSAEAVRGAEEALRSVGAVAARQALRVTGEVALSGPPLLIDVRRRVDVAADRLSCPFAEVFRRSWVAAEVLIPLDAAEVAAALDVAPVGHHVVVLTARACADPAEGELLKAVLAARPDGVVVHTGVGEAAPAPARLVCAFGSGAANAEAVVHVLTAGGTGGGGA</sequence>
<evidence type="ECO:0000313" key="6">
    <source>
        <dbReference type="Proteomes" id="UP000008495"/>
    </source>
</evidence>
<evidence type="ECO:0000256" key="3">
    <source>
        <dbReference type="ARBA" id="ARBA00023295"/>
    </source>
</evidence>
<reference evidence="5 6" key="1">
    <citation type="submission" date="2012-08" db="EMBL/GenBank/DDBJ databases">
        <title>Whole genome shotgun sequence of Austwickia chelonae NBRC 105200.</title>
        <authorList>
            <person name="Yoshida I."/>
            <person name="Hosoyama A."/>
            <person name="Tsuchikane K."/>
            <person name="Katsumata H."/>
            <person name="Ando Y."/>
            <person name="Ohji S."/>
            <person name="Hamada M."/>
            <person name="Tamura T."/>
            <person name="Yamazoe A."/>
            <person name="Yamazaki S."/>
            <person name="Fujita N."/>
        </authorList>
    </citation>
    <scope>NUCLEOTIDE SEQUENCE [LARGE SCALE GENOMIC DNA]</scope>
    <source>
        <strain evidence="5 6">NBRC 105200</strain>
    </source>
</reference>
<dbReference type="Gene3D" id="3.20.20.300">
    <property type="entry name" value="Glycoside hydrolase, family 3, N-terminal domain"/>
    <property type="match status" value="1"/>
</dbReference>
<name>K6WBS4_9MICO</name>
<evidence type="ECO:0000259" key="4">
    <source>
        <dbReference type="Pfam" id="PF00933"/>
    </source>
</evidence>
<comment type="caution">
    <text evidence="5">The sequence shown here is derived from an EMBL/GenBank/DDBJ whole genome shotgun (WGS) entry which is preliminary data.</text>
</comment>
<evidence type="ECO:0000256" key="1">
    <source>
        <dbReference type="ARBA" id="ARBA00005336"/>
    </source>
</evidence>
<protein>
    <submittedName>
        <fullName evidence="5">Putative glycosidase</fullName>
    </submittedName>
</protein>
<dbReference type="InterPro" id="IPR050226">
    <property type="entry name" value="NagZ_Beta-hexosaminidase"/>
</dbReference>
<dbReference type="GO" id="GO:0009254">
    <property type="term" value="P:peptidoglycan turnover"/>
    <property type="evidence" value="ECO:0007669"/>
    <property type="project" value="TreeGrafter"/>
</dbReference>
<comment type="similarity">
    <text evidence="1">Belongs to the glycosyl hydrolase 3 family.</text>
</comment>
<dbReference type="GO" id="GO:0004553">
    <property type="term" value="F:hydrolase activity, hydrolyzing O-glycosyl compounds"/>
    <property type="evidence" value="ECO:0007669"/>
    <property type="project" value="InterPro"/>
</dbReference>
<dbReference type="PANTHER" id="PTHR30480:SF16">
    <property type="entry name" value="GLYCOSIDE HYDROLASE FAMILY 3 DOMAIN PROTEIN"/>
    <property type="match status" value="1"/>
</dbReference>
<gene>
    <name evidence="5" type="ORF">AUCHE_22_00520</name>
</gene>
<evidence type="ECO:0000313" key="5">
    <source>
        <dbReference type="EMBL" id="GAB79282.1"/>
    </source>
</evidence>
<accession>K6WBS4</accession>
<proteinExistence type="inferred from homology"/>
<feature type="domain" description="Glycoside hydrolase family 3 N-terminal" evidence="4">
    <location>
        <begin position="30"/>
        <end position="332"/>
    </location>
</feature>
<organism evidence="5 6">
    <name type="scientific">Austwickia chelonae NBRC 105200</name>
    <dbReference type="NCBI Taxonomy" id="1184607"/>
    <lineage>
        <taxon>Bacteria</taxon>
        <taxon>Bacillati</taxon>
        <taxon>Actinomycetota</taxon>
        <taxon>Actinomycetes</taxon>
        <taxon>Micrococcales</taxon>
        <taxon>Dermatophilaceae</taxon>
        <taxon>Austwickia</taxon>
    </lineage>
</organism>
<dbReference type="STRING" id="100225.SAMN05421595_2590"/>
<dbReference type="Pfam" id="PF00933">
    <property type="entry name" value="Glyco_hydro_3"/>
    <property type="match status" value="1"/>
</dbReference>
<evidence type="ECO:0000256" key="2">
    <source>
        <dbReference type="ARBA" id="ARBA00022801"/>
    </source>
</evidence>
<dbReference type="InterPro" id="IPR017853">
    <property type="entry name" value="GH"/>
</dbReference>
<keyword evidence="3 5" id="KW-0326">Glycosidase</keyword>
<keyword evidence="2" id="KW-0378">Hydrolase</keyword>
<dbReference type="Proteomes" id="UP000008495">
    <property type="component" value="Unassembled WGS sequence"/>
</dbReference>
<dbReference type="RefSeq" id="WP_006504040.1">
    <property type="nucleotide sequence ID" value="NZ_BAGZ01000022.1"/>
</dbReference>
<dbReference type="EMBL" id="BAGZ01000022">
    <property type="protein sequence ID" value="GAB79282.1"/>
    <property type="molecule type" value="Genomic_DNA"/>
</dbReference>
<dbReference type="InterPro" id="IPR036962">
    <property type="entry name" value="Glyco_hydro_3_N_sf"/>
</dbReference>
<dbReference type="SUPFAM" id="SSF51445">
    <property type="entry name" value="(Trans)glycosidases"/>
    <property type="match status" value="1"/>
</dbReference>
<dbReference type="OrthoDB" id="9805821at2"/>
<dbReference type="InterPro" id="IPR001764">
    <property type="entry name" value="Glyco_hydro_3_N"/>
</dbReference>